<reference evidence="2" key="1">
    <citation type="journal article" date="2019" name="bioRxiv">
        <title>The Genome of the Zebra Mussel, Dreissena polymorpha: A Resource for Invasive Species Research.</title>
        <authorList>
            <person name="McCartney M.A."/>
            <person name="Auch B."/>
            <person name="Kono T."/>
            <person name="Mallez S."/>
            <person name="Zhang Y."/>
            <person name="Obille A."/>
            <person name="Becker A."/>
            <person name="Abrahante J.E."/>
            <person name="Garbe J."/>
            <person name="Badalamenti J.P."/>
            <person name="Herman A."/>
            <person name="Mangelson H."/>
            <person name="Liachko I."/>
            <person name="Sullivan S."/>
            <person name="Sone E.D."/>
            <person name="Koren S."/>
            <person name="Silverstein K.A.T."/>
            <person name="Beckman K.B."/>
            <person name="Gohl D.M."/>
        </authorList>
    </citation>
    <scope>NUCLEOTIDE SEQUENCE</scope>
    <source>
        <strain evidence="2">Duluth1</strain>
        <tissue evidence="2">Whole animal</tissue>
    </source>
</reference>
<feature type="signal peptide" evidence="1">
    <location>
        <begin position="1"/>
        <end position="23"/>
    </location>
</feature>
<evidence type="ECO:0000313" key="3">
    <source>
        <dbReference type="Proteomes" id="UP000828390"/>
    </source>
</evidence>
<feature type="chain" id="PRO_5039402806" description="Secreted protein" evidence="1">
    <location>
        <begin position="24"/>
        <end position="68"/>
    </location>
</feature>
<sequence length="68" mass="7785">MMRYLMCMLVLTLLLSQVADVNSAGLCGRRRCPPGYHCDRYGSVFRCTRWQRRFMHPGNTGNTDDAGK</sequence>
<keyword evidence="3" id="KW-1185">Reference proteome</keyword>
<dbReference type="Proteomes" id="UP000828390">
    <property type="component" value="Unassembled WGS sequence"/>
</dbReference>
<comment type="caution">
    <text evidence="2">The sequence shown here is derived from an EMBL/GenBank/DDBJ whole genome shotgun (WGS) entry which is preliminary data.</text>
</comment>
<reference evidence="2" key="2">
    <citation type="submission" date="2020-11" db="EMBL/GenBank/DDBJ databases">
        <authorList>
            <person name="McCartney M.A."/>
            <person name="Auch B."/>
            <person name="Kono T."/>
            <person name="Mallez S."/>
            <person name="Becker A."/>
            <person name="Gohl D.M."/>
            <person name="Silverstein K.A.T."/>
            <person name="Koren S."/>
            <person name="Bechman K.B."/>
            <person name="Herman A."/>
            <person name="Abrahante J.E."/>
            <person name="Garbe J."/>
        </authorList>
    </citation>
    <scope>NUCLEOTIDE SEQUENCE</scope>
    <source>
        <strain evidence="2">Duluth1</strain>
        <tissue evidence="2">Whole animal</tissue>
    </source>
</reference>
<evidence type="ECO:0000256" key="1">
    <source>
        <dbReference type="SAM" id="SignalP"/>
    </source>
</evidence>
<accession>A0A9D4H3P6</accession>
<dbReference type="EMBL" id="JAIWYP010000005">
    <property type="protein sequence ID" value="KAH3828008.1"/>
    <property type="molecule type" value="Genomic_DNA"/>
</dbReference>
<organism evidence="2 3">
    <name type="scientific">Dreissena polymorpha</name>
    <name type="common">Zebra mussel</name>
    <name type="synonym">Mytilus polymorpha</name>
    <dbReference type="NCBI Taxonomy" id="45954"/>
    <lineage>
        <taxon>Eukaryota</taxon>
        <taxon>Metazoa</taxon>
        <taxon>Spiralia</taxon>
        <taxon>Lophotrochozoa</taxon>
        <taxon>Mollusca</taxon>
        <taxon>Bivalvia</taxon>
        <taxon>Autobranchia</taxon>
        <taxon>Heteroconchia</taxon>
        <taxon>Euheterodonta</taxon>
        <taxon>Imparidentia</taxon>
        <taxon>Neoheterodontei</taxon>
        <taxon>Myida</taxon>
        <taxon>Dreissenoidea</taxon>
        <taxon>Dreissenidae</taxon>
        <taxon>Dreissena</taxon>
    </lineage>
</organism>
<gene>
    <name evidence="2" type="ORF">DPMN_129956</name>
</gene>
<proteinExistence type="predicted"/>
<dbReference type="AlphaFoldDB" id="A0A9D4H3P6"/>
<name>A0A9D4H3P6_DREPO</name>
<protein>
    <recommendedName>
        <fullName evidence="4">Secreted protein</fullName>
    </recommendedName>
</protein>
<evidence type="ECO:0000313" key="2">
    <source>
        <dbReference type="EMBL" id="KAH3828008.1"/>
    </source>
</evidence>
<keyword evidence="1" id="KW-0732">Signal</keyword>
<evidence type="ECO:0008006" key="4">
    <source>
        <dbReference type="Google" id="ProtNLM"/>
    </source>
</evidence>